<name>A0A1F7HAI9_9BACT</name>
<evidence type="ECO:0000313" key="2">
    <source>
        <dbReference type="EMBL" id="OGK28178.1"/>
    </source>
</evidence>
<evidence type="ECO:0000313" key="3">
    <source>
        <dbReference type="Proteomes" id="UP000178597"/>
    </source>
</evidence>
<sequence>MFQGTKQFSHAQRGITTARIWGILSYLKEGASFLLFKTPHPFSIHIRAATQSYFFITSLIYSFANTMFFYLRELNEM</sequence>
<protein>
    <submittedName>
        <fullName evidence="2">Uncharacterized protein</fullName>
    </submittedName>
</protein>
<reference evidence="2 3" key="1">
    <citation type="journal article" date="2016" name="Nat. Commun.">
        <title>Thousands of microbial genomes shed light on interconnected biogeochemical processes in an aquifer system.</title>
        <authorList>
            <person name="Anantharaman K."/>
            <person name="Brown C.T."/>
            <person name="Hug L.A."/>
            <person name="Sharon I."/>
            <person name="Castelle C.J."/>
            <person name="Probst A.J."/>
            <person name="Thomas B.C."/>
            <person name="Singh A."/>
            <person name="Wilkins M.J."/>
            <person name="Karaoz U."/>
            <person name="Brodie E.L."/>
            <person name="Williams K.H."/>
            <person name="Hubbard S.S."/>
            <person name="Banfield J.F."/>
        </authorList>
    </citation>
    <scope>NUCLEOTIDE SEQUENCE [LARGE SCALE GENOMIC DNA]</scope>
</reference>
<evidence type="ECO:0000256" key="1">
    <source>
        <dbReference type="SAM" id="Phobius"/>
    </source>
</evidence>
<gene>
    <name evidence="2" type="ORF">A3C28_02490</name>
</gene>
<dbReference type="Proteomes" id="UP000178597">
    <property type="component" value="Unassembled WGS sequence"/>
</dbReference>
<keyword evidence="1" id="KW-1133">Transmembrane helix</keyword>
<accession>A0A1F7HAI9</accession>
<keyword evidence="1" id="KW-0812">Transmembrane</keyword>
<comment type="caution">
    <text evidence="2">The sequence shown here is derived from an EMBL/GenBank/DDBJ whole genome shotgun (WGS) entry which is preliminary data.</text>
</comment>
<feature type="transmembrane region" description="Helical" evidence="1">
    <location>
        <begin position="53"/>
        <end position="71"/>
    </location>
</feature>
<dbReference type="AlphaFoldDB" id="A0A1F7HAI9"/>
<keyword evidence="1" id="KW-0472">Membrane</keyword>
<dbReference type="EMBL" id="MFZP01000010">
    <property type="protein sequence ID" value="OGK28178.1"/>
    <property type="molecule type" value="Genomic_DNA"/>
</dbReference>
<organism evidence="2 3">
    <name type="scientific">Candidatus Roizmanbacteria bacterium RIFCSPHIGHO2_02_FULL_39_9</name>
    <dbReference type="NCBI Taxonomy" id="1802040"/>
    <lineage>
        <taxon>Bacteria</taxon>
        <taxon>Candidatus Roizmaniibacteriota</taxon>
    </lineage>
</organism>
<proteinExistence type="predicted"/>